<dbReference type="EMBL" id="CDRZ01000018">
    <property type="protein sequence ID" value="CEO87591.1"/>
    <property type="molecule type" value="Genomic_DNA"/>
</dbReference>
<proteinExistence type="predicted"/>
<evidence type="ECO:0000313" key="2">
    <source>
        <dbReference type="Proteomes" id="UP000046155"/>
    </source>
</evidence>
<reference evidence="2" key="1">
    <citation type="submission" date="2015-01" db="EMBL/GenBank/DDBJ databases">
        <authorList>
            <person name="Manzoor Shahid"/>
            <person name="Zubair Saima"/>
        </authorList>
    </citation>
    <scope>NUCLEOTIDE SEQUENCE [LARGE SCALE GENOMIC DNA]</scope>
    <source>
        <strain evidence="2">Sp3</strain>
    </source>
</reference>
<dbReference type="Proteomes" id="UP000046155">
    <property type="component" value="Unassembled WGS sequence"/>
</dbReference>
<gene>
    <name evidence="1" type="ORF">SSCH_1140002</name>
</gene>
<name>A0A0B7MHX2_9FIRM</name>
<keyword evidence="2" id="KW-1185">Reference proteome</keyword>
<sequence>METKLTRIAEKARENPKLKFTTLVHLINEETLMQPIWHARTKSGWGGRSK</sequence>
<accession>A0A0B7MHX2</accession>
<dbReference type="AlphaFoldDB" id="A0A0B7MHX2"/>
<protein>
    <submittedName>
        <fullName evidence="1">Uncharacterized protein</fullName>
    </submittedName>
</protein>
<organism evidence="1 2">
    <name type="scientific">Syntrophaceticus schinkii</name>
    <dbReference type="NCBI Taxonomy" id="499207"/>
    <lineage>
        <taxon>Bacteria</taxon>
        <taxon>Bacillati</taxon>
        <taxon>Bacillota</taxon>
        <taxon>Clostridia</taxon>
        <taxon>Thermoanaerobacterales</taxon>
        <taxon>Thermoanaerobacterales Family III. Incertae Sedis</taxon>
        <taxon>Syntrophaceticus</taxon>
    </lineage>
</organism>
<evidence type="ECO:0000313" key="1">
    <source>
        <dbReference type="EMBL" id="CEO87591.1"/>
    </source>
</evidence>